<dbReference type="AlphaFoldDB" id="A0A1H2EKC8"/>
<keyword evidence="2" id="KW-1185">Reference proteome</keyword>
<evidence type="ECO:0000313" key="2">
    <source>
        <dbReference type="Proteomes" id="UP000243232"/>
    </source>
</evidence>
<proteinExistence type="predicted"/>
<gene>
    <name evidence="1" type="ORF">SAMN05216296_0859</name>
</gene>
<accession>A0A1H2EKC8</accession>
<protein>
    <recommendedName>
        <fullName evidence="3">PilZ domain-containing protein</fullName>
    </recommendedName>
</protein>
<dbReference type="EMBL" id="LT629785">
    <property type="protein sequence ID" value="SDT95469.1"/>
    <property type="molecule type" value="Genomic_DNA"/>
</dbReference>
<dbReference type="Proteomes" id="UP000243232">
    <property type="component" value="Chromosome I"/>
</dbReference>
<evidence type="ECO:0008006" key="3">
    <source>
        <dbReference type="Google" id="ProtNLM"/>
    </source>
</evidence>
<organism evidence="1 2">
    <name type="scientific">Pseudomonas pohangensis</name>
    <dbReference type="NCBI Taxonomy" id="364197"/>
    <lineage>
        <taxon>Bacteria</taxon>
        <taxon>Pseudomonadati</taxon>
        <taxon>Pseudomonadota</taxon>
        <taxon>Gammaproteobacteria</taxon>
        <taxon>Pseudomonadales</taxon>
        <taxon>Pseudomonadaceae</taxon>
        <taxon>Pseudomonas</taxon>
    </lineage>
</organism>
<sequence length="118" mass="13171">MSEQRRIERQQLVHYLQVFNCITGKPVGSIGNISPDGLMLVSPLPMLVGARFALRVKIPEEGGALRCIDFQADCQWSREDVTPGTFDSGFALVEPPADYVQMVAVLHDYFRFVPEISS</sequence>
<name>A0A1H2EKC8_9PSED</name>
<dbReference type="STRING" id="364197.SAMN05216296_0859"/>
<evidence type="ECO:0000313" key="1">
    <source>
        <dbReference type="EMBL" id="SDT95469.1"/>
    </source>
</evidence>
<reference evidence="2" key="1">
    <citation type="submission" date="2016-10" db="EMBL/GenBank/DDBJ databases">
        <authorList>
            <person name="Varghese N."/>
            <person name="Submissions S."/>
        </authorList>
    </citation>
    <scope>NUCLEOTIDE SEQUENCE [LARGE SCALE GENOMIC DNA]</scope>
    <source>
        <strain evidence="2">DSM 17875</strain>
    </source>
</reference>
<dbReference type="RefSeq" id="WP_090193250.1">
    <property type="nucleotide sequence ID" value="NZ_LT629785.1"/>
</dbReference>
<dbReference type="OrthoDB" id="5625505at2"/>